<gene>
    <name evidence="1" type="ORF">LJD61_12725</name>
</gene>
<dbReference type="Pfam" id="PF20648">
    <property type="entry name" value="DUF6809"/>
    <property type="match status" value="1"/>
</dbReference>
<dbReference type="InterPro" id="IPR049215">
    <property type="entry name" value="DUF6809"/>
</dbReference>
<reference evidence="1 2" key="1">
    <citation type="submission" date="2021-10" db="EMBL/GenBank/DDBJ databases">
        <title>Lutispora strain m25 sp. nov., a thermophilic, non-spore-forming bacterium isolated from a lab-scale methanogenic bioreactor digesting anaerobic sludge.</title>
        <authorList>
            <person name="El Houari A."/>
            <person name="Mcdonald J."/>
        </authorList>
    </citation>
    <scope>NUCLEOTIDE SEQUENCE [LARGE SCALE GENOMIC DNA]</scope>
    <source>
        <strain evidence="2">m25</strain>
    </source>
</reference>
<sequence>MKAILEELYNGNIYPAELIVPKAPRYRQINKEIYEMLKAWENKLPEGDYKLLEELLDLHCQSSSMEAFASFVYGFRLGAMIMLDVLNEK</sequence>
<accession>A0ABT1NGL8</accession>
<dbReference type="RefSeq" id="WP_255227931.1">
    <property type="nucleotide sequence ID" value="NZ_JAJEKE010000011.1"/>
</dbReference>
<protein>
    <submittedName>
        <fullName evidence="1">Uncharacterized protein</fullName>
    </submittedName>
</protein>
<dbReference type="EMBL" id="JAJEKE010000011">
    <property type="protein sequence ID" value="MCQ1530410.1"/>
    <property type="molecule type" value="Genomic_DNA"/>
</dbReference>
<evidence type="ECO:0000313" key="2">
    <source>
        <dbReference type="Proteomes" id="UP001651880"/>
    </source>
</evidence>
<evidence type="ECO:0000313" key="1">
    <source>
        <dbReference type="EMBL" id="MCQ1530410.1"/>
    </source>
</evidence>
<comment type="caution">
    <text evidence="1">The sequence shown here is derived from an EMBL/GenBank/DDBJ whole genome shotgun (WGS) entry which is preliminary data.</text>
</comment>
<keyword evidence="2" id="KW-1185">Reference proteome</keyword>
<name>A0ABT1NGL8_9FIRM</name>
<dbReference type="Proteomes" id="UP001651880">
    <property type="component" value="Unassembled WGS sequence"/>
</dbReference>
<organism evidence="1 2">
    <name type="scientific">Lutispora saccharofermentans</name>
    <dbReference type="NCBI Taxonomy" id="3024236"/>
    <lineage>
        <taxon>Bacteria</taxon>
        <taxon>Bacillati</taxon>
        <taxon>Bacillota</taxon>
        <taxon>Clostridia</taxon>
        <taxon>Lutisporales</taxon>
        <taxon>Lutisporaceae</taxon>
        <taxon>Lutispora</taxon>
    </lineage>
</organism>
<proteinExistence type="predicted"/>